<comment type="caution">
    <text evidence="1">The sequence shown here is derived from an EMBL/GenBank/DDBJ whole genome shotgun (WGS) entry which is preliminary data.</text>
</comment>
<evidence type="ECO:0000313" key="2">
    <source>
        <dbReference type="Proteomes" id="UP000616151"/>
    </source>
</evidence>
<sequence>MRDYLSDPAEIYRRSFATIRAEADLSGFAVAARPIAERVIHACGMTDIVGDLRISGDLPGAIAGALKAGKPIFTDSEMVRQGIIARSLPAGVEIICTLNDPKARELGLGRQITRSAAAVSLWLPRLKGAVAVIGNAPTALFALLEALDAGADKPAAIVGMPVGFIGAQESKDELAENPRGVPFATLLGRRGGSAMASSVVNAVATELSP</sequence>
<reference evidence="1" key="1">
    <citation type="submission" date="2021-01" db="EMBL/GenBank/DDBJ databases">
        <authorList>
            <person name="Sun Q."/>
        </authorList>
    </citation>
    <scope>NUCLEOTIDE SEQUENCE</scope>
    <source>
        <strain evidence="1">YIM B02566</strain>
    </source>
</reference>
<keyword evidence="2" id="KW-1185">Reference proteome</keyword>
<protein>
    <submittedName>
        <fullName evidence="1">Precorrin-8X methylmutase</fullName>
        <ecNumber evidence="1">5.4.99.61</ecNumber>
    </submittedName>
</protein>
<gene>
    <name evidence="1" type="ORF">JHL16_09880</name>
</gene>
<dbReference type="EC" id="5.4.99.61" evidence="1"/>
<dbReference type="Proteomes" id="UP000616151">
    <property type="component" value="Unassembled WGS sequence"/>
</dbReference>
<organism evidence="1 2">
    <name type="scientific">Taklimakanibacter albus</name>
    <dbReference type="NCBI Taxonomy" id="2800327"/>
    <lineage>
        <taxon>Bacteria</taxon>
        <taxon>Pseudomonadati</taxon>
        <taxon>Pseudomonadota</taxon>
        <taxon>Alphaproteobacteria</taxon>
        <taxon>Hyphomicrobiales</taxon>
        <taxon>Aestuariivirgaceae</taxon>
        <taxon>Taklimakanibacter</taxon>
    </lineage>
</organism>
<proteinExistence type="predicted"/>
<keyword evidence="1" id="KW-0413">Isomerase</keyword>
<evidence type="ECO:0000313" key="1">
    <source>
        <dbReference type="EMBL" id="MBK1866662.1"/>
    </source>
</evidence>
<accession>A0ACC5R218</accession>
<dbReference type="EMBL" id="JAENHL010000006">
    <property type="protein sequence ID" value="MBK1866662.1"/>
    <property type="molecule type" value="Genomic_DNA"/>
</dbReference>
<name>A0ACC5R218_9HYPH</name>